<dbReference type="Proteomes" id="UP001652621">
    <property type="component" value="Unplaced"/>
</dbReference>
<evidence type="ECO:0000313" key="5">
    <source>
        <dbReference type="RefSeq" id="XP_005180131.1"/>
    </source>
</evidence>
<accession>A0A1I8MJZ2</accession>
<evidence type="ECO:0000313" key="3">
    <source>
        <dbReference type="EnsemblMetazoa" id="MDOA005712-PA"/>
    </source>
</evidence>
<organism evidence="3">
    <name type="scientific">Musca domestica</name>
    <name type="common">House fly</name>
    <dbReference type="NCBI Taxonomy" id="7370"/>
    <lineage>
        <taxon>Eukaryota</taxon>
        <taxon>Metazoa</taxon>
        <taxon>Ecdysozoa</taxon>
        <taxon>Arthropoda</taxon>
        <taxon>Hexapoda</taxon>
        <taxon>Insecta</taxon>
        <taxon>Pterygota</taxon>
        <taxon>Neoptera</taxon>
        <taxon>Endopterygota</taxon>
        <taxon>Diptera</taxon>
        <taxon>Brachycera</taxon>
        <taxon>Muscomorpha</taxon>
        <taxon>Muscoidea</taxon>
        <taxon>Muscidae</taxon>
        <taxon>Musca</taxon>
    </lineage>
</organism>
<dbReference type="VEuPathDB" id="VectorBase:MDOA005712"/>
<dbReference type="OrthoDB" id="7962548at2759"/>
<gene>
    <name evidence="3" type="primary">101887894</name>
    <name evidence="5" type="synonym">LOC101887894</name>
</gene>
<evidence type="ECO:0000256" key="2">
    <source>
        <dbReference type="SAM" id="SignalP"/>
    </source>
</evidence>
<dbReference type="RefSeq" id="XP_005180131.1">
    <property type="nucleotide sequence ID" value="XM_005180074.3"/>
</dbReference>
<feature type="signal peptide" evidence="2">
    <location>
        <begin position="1"/>
        <end position="24"/>
    </location>
</feature>
<dbReference type="EnsemblMetazoa" id="MDOA005712-RA">
    <property type="protein sequence ID" value="MDOA005712-PA"/>
    <property type="gene ID" value="MDOA005712"/>
</dbReference>
<reference evidence="5" key="2">
    <citation type="submission" date="2025-04" db="UniProtKB">
        <authorList>
            <consortium name="RefSeq"/>
        </authorList>
    </citation>
    <scope>IDENTIFICATION</scope>
    <source>
        <strain evidence="5">Aabys</strain>
    </source>
</reference>
<keyword evidence="2" id="KW-0732">Signal</keyword>
<evidence type="ECO:0000256" key="1">
    <source>
        <dbReference type="SAM" id="Coils"/>
    </source>
</evidence>
<dbReference type="GeneID" id="101887894"/>
<feature type="coiled-coil region" evidence="1">
    <location>
        <begin position="110"/>
        <end position="207"/>
    </location>
</feature>
<dbReference type="AlphaFoldDB" id="A0A1I8MJZ2"/>
<evidence type="ECO:0000313" key="4">
    <source>
        <dbReference type="Proteomes" id="UP001652621"/>
    </source>
</evidence>
<proteinExistence type="predicted"/>
<dbReference type="KEGG" id="mde:101887894"/>
<name>A0A1I8MJZ2_MUSDO</name>
<protein>
    <submittedName>
        <fullName evidence="5">Uncharacterized protein LOC101887894</fullName>
    </submittedName>
</protein>
<feature type="chain" id="PRO_5044560472" evidence="2">
    <location>
        <begin position="25"/>
        <end position="246"/>
    </location>
</feature>
<dbReference type="VEuPathDB" id="VectorBase:MDOMA2_013437"/>
<reference evidence="3" key="1">
    <citation type="submission" date="2020-05" db="UniProtKB">
        <authorList>
            <consortium name="EnsemblMetazoa"/>
        </authorList>
    </citation>
    <scope>IDENTIFICATION</scope>
    <source>
        <strain evidence="3">Aabys</strain>
    </source>
</reference>
<keyword evidence="4" id="KW-1185">Reference proteome</keyword>
<keyword evidence="1" id="KW-0175">Coiled coil</keyword>
<sequence length="246" mass="28047">MFGICSSGLLTFLVLLSSHGLSQGEVDVNVALKNWRDHEGHVFVMNEIVVDLQRDLEDLISYSNNQFRILKEMRLESDVAPLAEVDVCERITISFNSTHRKYNMVEERIINKLDDIHEEQKTNLKQIMDKRNCNAAVVALTAATADVTPESVTSVKEKISSLEVELQKYENQQKRLQEKNEELLKMLKDVNTKLSSHQGEFEKFEKDLRSVVENVNKAVAKEKDSKQSTIPMGVVLALTQNQKKTK</sequence>